<dbReference type="GO" id="GO:0004622">
    <property type="term" value="F:phosphatidylcholine lysophospholipase activity"/>
    <property type="evidence" value="ECO:0007669"/>
    <property type="project" value="TreeGrafter"/>
</dbReference>
<dbReference type="AlphaFoldDB" id="A0A9P4JM65"/>
<evidence type="ECO:0000256" key="1">
    <source>
        <dbReference type="ARBA" id="ARBA00007920"/>
    </source>
</evidence>
<reference evidence="6" key="1">
    <citation type="journal article" date="2020" name="Stud. Mycol.">
        <title>101 Dothideomycetes genomes: a test case for predicting lifestyles and emergence of pathogens.</title>
        <authorList>
            <person name="Haridas S."/>
            <person name="Albert R."/>
            <person name="Binder M."/>
            <person name="Bloem J."/>
            <person name="Labutti K."/>
            <person name="Salamov A."/>
            <person name="Andreopoulos B."/>
            <person name="Baker S."/>
            <person name="Barry K."/>
            <person name="Bills G."/>
            <person name="Bluhm B."/>
            <person name="Cannon C."/>
            <person name="Castanera R."/>
            <person name="Culley D."/>
            <person name="Daum C."/>
            <person name="Ezra D."/>
            <person name="Gonzalez J."/>
            <person name="Henrissat B."/>
            <person name="Kuo A."/>
            <person name="Liang C."/>
            <person name="Lipzen A."/>
            <person name="Lutzoni F."/>
            <person name="Magnuson J."/>
            <person name="Mondo S."/>
            <person name="Nolan M."/>
            <person name="Ohm R."/>
            <person name="Pangilinan J."/>
            <person name="Park H.-J."/>
            <person name="Ramirez L."/>
            <person name="Alfaro M."/>
            <person name="Sun H."/>
            <person name="Tritt A."/>
            <person name="Yoshinaga Y."/>
            <person name="Zwiers L.-H."/>
            <person name="Turgeon B."/>
            <person name="Goodwin S."/>
            <person name="Spatafora J."/>
            <person name="Crous P."/>
            <person name="Grigoriev I."/>
        </authorList>
    </citation>
    <scope>NUCLEOTIDE SEQUENCE</scope>
    <source>
        <strain evidence="6">ATCC 74209</strain>
    </source>
</reference>
<evidence type="ECO:0000256" key="4">
    <source>
        <dbReference type="SAM" id="Phobius"/>
    </source>
</evidence>
<dbReference type="FunFam" id="3.40.50.1820:FF:000223">
    <property type="entry name" value="Lipase/serine esterase"/>
    <property type="match status" value="1"/>
</dbReference>
<proteinExistence type="inferred from homology"/>
<evidence type="ECO:0000313" key="6">
    <source>
        <dbReference type="EMBL" id="KAF2201640.1"/>
    </source>
</evidence>
<dbReference type="GO" id="GO:0005811">
    <property type="term" value="C:lipid droplet"/>
    <property type="evidence" value="ECO:0007669"/>
    <property type="project" value="TreeGrafter"/>
</dbReference>
<feature type="non-terminal residue" evidence="6">
    <location>
        <position position="1"/>
    </location>
</feature>
<feature type="domain" description="DUF676" evidence="5">
    <location>
        <begin position="15"/>
        <end position="214"/>
    </location>
</feature>
<evidence type="ECO:0000256" key="2">
    <source>
        <dbReference type="ARBA" id="ARBA00022963"/>
    </source>
</evidence>
<comment type="similarity">
    <text evidence="1">Belongs to the putative lipase ROG1 family.</text>
</comment>
<evidence type="ECO:0000313" key="7">
    <source>
        <dbReference type="Proteomes" id="UP000799536"/>
    </source>
</evidence>
<keyword evidence="4" id="KW-0472">Membrane</keyword>
<dbReference type="Gene3D" id="3.40.50.1820">
    <property type="entry name" value="alpha/beta hydrolase"/>
    <property type="match status" value="1"/>
</dbReference>
<feature type="region of interest" description="Disordered" evidence="3">
    <location>
        <begin position="344"/>
        <end position="383"/>
    </location>
</feature>
<dbReference type="GO" id="GO:0016042">
    <property type="term" value="P:lipid catabolic process"/>
    <property type="evidence" value="ECO:0007669"/>
    <property type="project" value="UniProtKB-KW"/>
</dbReference>
<dbReference type="Proteomes" id="UP000799536">
    <property type="component" value="Unassembled WGS sequence"/>
</dbReference>
<sequence>ISLMSSSSPSPGRASADHLCVLVHGLWGHPDHLKYLTTSLREKYPEDQLHILVAKSNTGPFTYDGIELGGERVVNEIEETLENLTQDGHQIKKISVVGYSLGGLINRYAIGLLYHKGWFDKIQPVNFTTFASPHLGVRTPLLGYHNHLWNILGARTLSVSGRQLFTIDKFRDTGRPLLAVLADPGSIFMKALAQFQHRSLYANIINDRSAPYYTTGIVSTDPFVDLDKVNIHYLPGTEDVILDPDHPVEPKEQEAPLAFTQRLSATTRTVFGRLPMMALLAVVIPLGTTAFLFNSAIQSVRSSQRIRLHEQGKAGIDIGGYRIPLMLKNVRKEVQNMFEDANNAESQEYLPGQQETGTEQDGPEAEFKRGAKAEQRGSDSPFPTLALTPDQFGMIQALNEVGIQKFLVHIHKHNHSHAAIIKRYEGKNMTEGRIVVKHWLDNFIL</sequence>
<keyword evidence="2" id="KW-0442">Lipid degradation</keyword>
<dbReference type="InterPro" id="IPR029058">
    <property type="entry name" value="AB_hydrolase_fold"/>
</dbReference>
<dbReference type="EMBL" id="ML993967">
    <property type="protein sequence ID" value="KAF2201640.1"/>
    <property type="molecule type" value="Genomic_DNA"/>
</dbReference>
<dbReference type="Pfam" id="PF05057">
    <property type="entry name" value="DUF676"/>
    <property type="match status" value="1"/>
</dbReference>
<evidence type="ECO:0000256" key="3">
    <source>
        <dbReference type="SAM" id="MobiDB-lite"/>
    </source>
</evidence>
<dbReference type="SUPFAM" id="SSF53474">
    <property type="entry name" value="alpha/beta-Hydrolases"/>
    <property type="match status" value="1"/>
</dbReference>
<dbReference type="OrthoDB" id="273452at2759"/>
<comment type="caution">
    <text evidence="6">The sequence shown here is derived from an EMBL/GenBank/DDBJ whole genome shotgun (WGS) entry which is preliminary data.</text>
</comment>
<gene>
    <name evidence="6" type="ORF">GQ43DRAFT_370955</name>
</gene>
<dbReference type="PANTHER" id="PTHR12482">
    <property type="entry name" value="LIPASE ROG1-RELATED-RELATED"/>
    <property type="match status" value="1"/>
</dbReference>
<keyword evidence="2" id="KW-0443">Lipid metabolism</keyword>
<organism evidence="6 7">
    <name type="scientific">Delitschia confertaspora ATCC 74209</name>
    <dbReference type="NCBI Taxonomy" id="1513339"/>
    <lineage>
        <taxon>Eukaryota</taxon>
        <taxon>Fungi</taxon>
        <taxon>Dikarya</taxon>
        <taxon>Ascomycota</taxon>
        <taxon>Pezizomycotina</taxon>
        <taxon>Dothideomycetes</taxon>
        <taxon>Pleosporomycetidae</taxon>
        <taxon>Pleosporales</taxon>
        <taxon>Delitschiaceae</taxon>
        <taxon>Delitschia</taxon>
    </lineage>
</organism>
<accession>A0A9P4JM65</accession>
<feature type="transmembrane region" description="Helical" evidence="4">
    <location>
        <begin position="274"/>
        <end position="297"/>
    </location>
</feature>
<dbReference type="GO" id="GO:0047372">
    <property type="term" value="F:monoacylglycerol lipase activity"/>
    <property type="evidence" value="ECO:0007669"/>
    <property type="project" value="TreeGrafter"/>
</dbReference>
<dbReference type="InterPro" id="IPR007751">
    <property type="entry name" value="DUF676_lipase-like"/>
</dbReference>
<evidence type="ECO:0000259" key="5">
    <source>
        <dbReference type="Pfam" id="PF05057"/>
    </source>
</evidence>
<name>A0A9P4JM65_9PLEO</name>
<keyword evidence="4" id="KW-0812">Transmembrane</keyword>
<keyword evidence="7" id="KW-1185">Reference proteome</keyword>
<keyword evidence="4" id="KW-1133">Transmembrane helix</keyword>
<feature type="compositionally biased region" description="Basic and acidic residues" evidence="3">
    <location>
        <begin position="365"/>
        <end position="377"/>
    </location>
</feature>
<dbReference type="InterPro" id="IPR044294">
    <property type="entry name" value="Lipase-like"/>
</dbReference>
<dbReference type="PANTHER" id="PTHR12482:SF65">
    <property type="entry name" value="ESTERASE, PUTATIVE (AFU_ORTHOLOGUE AFUA_3G12320)-RELATED"/>
    <property type="match status" value="1"/>
</dbReference>
<protein>
    <submittedName>
        <fullName evidence="6">Lipase/serine esteras-like protein</fullName>
    </submittedName>
</protein>